<dbReference type="AlphaFoldDB" id="A0A0D8XU55"/>
<gene>
    <name evidence="2" type="ORF">DICVIV_08061</name>
</gene>
<keyword evidence="1" id="KW-1133">Transmembrane helix</keyword>
<keyword evidence="3" id="KW-1185">Reference proteome</keyword>
<evidence type="ECO:0000313" key="2">
    <source>
        <dbReference type="EMBL" id="KJH45906.1"/>
    </source>
</evidence>
<evidence type="ECO:0000313" key="3">
    <source>
        <dbReference type="Proteomes" id="UP000053766"/>
    </source>
</evidence>
<evidence type="ECO:0000256" key="1">
    <source>
        <dbReference type="SAM" id="Phobius"/>
    </source>
</evidence>
<keyword evidence="1" id="KW-0812">Transmembrane</keyword>
<protein>
    <submittedName>
        <fullName evidence="2">Uncharacterized protein</fullName>
    </submittedName>
</protein>
<keyword evidence="1" id="KW-0472">Membrane</keyword>
<accession>A0A0D8XU55</accession>
<feature type="transmembrane region" description="Helical" evidence="1">
    <location>
        <begin position="20"/>
        <end position="45"/>
    </location>
</feature>
<dbReference type="OrthoDB" id="5842792at2759"/>
<sequence length="92" mass="10502">MESSRVMSSSVTSIDWGIWWPVFVLGFSVGAVVFTFAFSMVFLYYRYVINKTGGFTLKVTQQHADIVTRWRESSLSNGRVSAVVKARHFIEQ</sequence>
<dbReference type="Proteomes" id="UP000053766">
    <property type="component" value="Unassembled WGS sequence"/>
</dbReference>
<organism evidence="2 3">
    <name type="scientific">Dictyocaulus viviparus</name>
    <name type="common">Bovine lungworm</name>
    <dbReference type="NCBI Taxonomy" id="29172"/>
    <lineage>
        <taxon>Eukaryota</taxon>
        <taxon>Metazoa</taxon>
        <taxon>Ecdysozoa</taxon>
        <taxon>Nematoda</taxon>
        <taxon>Chromadorea</taxon>
        <taxon>Rhabditida</taxon>
        <taxon>Rhabditina</taxon>
        <taxon>Rhabditomorpha</taxon>
        <taxon>Strongyloidea</taxon>
        <taxon>Metastrongylidae</taxon>
        <taxon>Dictyocaulus</taxon>
    </lineage>
</organism>
<reference evidence="3" key="2">
    <citation type="journal article" date="2016" name="Sci. Rep.">
        <title>Dictyocaulus viviparus genome, variome and transcriptome elucidate lungworm biology and support future intervention.</title>
        <authorList>
            <person name="McNulty S.N."/>
            <person name="Strube C."/>
            <person name="Rosa B.A."/>
            <person name="Martin J.C."/>
            <person name="Tyagi R."/>
            <person name="Choi Y.J."/>
            <person name="Wang Q."/>
            <person name="Hallsworth Pepin K."/>
            <person name="Zhang X."/>
            <person name="Ozersky P."/>
            <person name="Wilson R.K."/>
            <person name="Sternberg P.W."/>
            <person name="Gasser R.B."/>
            <person name="Mitreva M."/>
        </authorList>
    </citation>
    <scope>NUCLEOTIDE SEQUENCE [LARGE SCALE GENOMIC DNA]</scope>
    <source>
        <strain evidence="3">HannoverDv2000</strain>
    </source>
</reference>
<name>A0A0D8XU55_DICVI</name>
<proteinExistence type="predicted"/>
<dbReference type="EMBL" id="KN716380">
    <property type="protein sequence ID" value="KJH45906.1"/>
    <property type="molecule type" value="Genomic_DNA"/>
</dbReference>
<reference evidence="2 3" key="1">
    <citation type="submission" date="2013-11" db="EMBL/GenBank/DDBJ databases">
        <title>Draft genome of the bovine lungworm Dictyocaulus viviparus.</title>
        <authorList>
            <person name="Mitreva M."/>
        </authorList>
    </citation>
    <scope>NUCLEOTIDE SEQUENCE [LARGE SCALE GENOMIC DNA]</scope>
    <source>
        <strain evidence="2 3">HannoverDv2000</strain>
    </source>
</reference>